<evidence type="ECO:0000313" key="3">
    <source>
        <dbReference type="Proteomes" id="UP000572212"/>
    </source>
</evidence>
<comment type="caution">
    <text evidence="2">The sequence shown here is derived from an EMBL/GenBank/DDBJ whole genome shotgun (WGS) entry which is preliminary data.</text>
</comment>
<dbReference type="InterPro" id="IPR022742">
    <property type="entry name" value="Hydrolase_4"/>
</dbReference>
<protein>
    <submittedName>
        <fullName evidence="2">Alpha-beta hydrolase superfamily lysophospholipase</fullName>
    </submittedName>
</protein>
<sequence>MSDGVSVFIKIWEPTSTIKAIVQLSHGMAEHINRYDDFASYLVERGILVIGNDHRGHGQTGAKNLGFIAESDGSNRMVEDIIAITTYIQKSYPTLPIFLIGHSMGSFIVRSYLTKESKRLSGAILIGTGTMPSTVLKPGIQLAKFISRIRGKRQKGTFLNKVSFFGYNKRTRKKSDFDWLSVNEDNVQAYLEDPYCGFIPSNQFFVDLYQLYLSAQDKVKADNISKSFPILLLAGEEDPVGNYGKGINKAASFYQSKGLTNVQTKLYPNMSHEVLNEKMNVSVYDDIYHWLKGETLE</sequence>
<dbReference type="EMBL" id="JACHON010000016">
    <property type="protein sequence ID" value="MBB6513756.1"/>
    <property type="molecule type" value="Genomic_DNA"/>
</dbReference>
<keyword evidence="2" id="KW-0378">Hydrolase</keyword>
<proteinExistence type="predicted"/>
<reference evidence="2 3" key="1">
    <citation type="submission" date="2020-08" db="EMBL/GenBank/DDBJ databases">
        <title>Genomic Encyclopedia of Type Strains, Phase IV (KMG-IV): sequencing the most valuable type-strain genomes for metagenomic binning, comparative biology and taxonomic classification.</title>
        <authorList>
            <person name="Goeker M."/>
        </authorList>
    </citation>
    <scope>NUCLEOTIDE SEQUENCE [LARGE SCALE GENOMIC DNA]</scope>
    <source>
        <strain evidence="2 3">DSM 11805</strain>
    </source>
</reference>
<gene>
    <name evidence="2" type="ORF">GGQ92_002572</name>
</gene>
<dbReference type="PANTHER" id="PTHR11614">
    <property type="entry name" value="PHOSPHOLIPASE-RELATED"/>
    <property type="match status" value="1"/>
</dbReference>
<accession>A0A841RQX0</accession>
<dbReference type="Pfam" id="PF12146">
    <property type="entry name" value="Hydrolase_4"/>
    <property type="match status" value="1"/>
</dbReference>
<dbReference type="AlphaFoldDB" id="A0A841RQX0"/>
<evidence type="ECO:0000313" key="2">
    <source>
        <dbReference type="EMBL" id="MBB6513756.1"/>
    </source>
</evidence>
<dbReference type="SUPFAM" id="SSF53474">
    <property type="entry name" value="alpha/beta-Hydrolases"/>
    <property type="match status" value="1"/>
</dbReference>
<dbReference type="InterPro" id="IPR051044">
    <property type="entry name" value="MAG_DAG_Lipase"/>
</dbReference>
<feature type="domain" description="Serine aminopeptidase S33" evidence="1">
    <location>
        <begin position="18"/>
        <end position="278"/>
    </location>
</feature>
<dbReference type="Gene3D" id="3.40.50.1820">
    <property type="entry name" value="alpha/beta hydrolase"/>
    <property type="match status" value="1"/>
</dbReference>
<organism evidence="2 3">
    <name type="scientific">Gracilibacillus halotolerans</name>
    <dbReference type="NCBI Taxonomy" id="74386"/>
    <lineage>
        <taxon>Bacteria</taxon>
        <taxon>Bacillati</taxon>
        <taxon>Bacillota</taxon>
        <taxon>Bacilli</taxon>
        <taxon>Bacillales</taxon>
        <taxon>Bacillaceae</taxon>
        <taxon>Gracilibacillus</taxon>
    </lineage>
</organism>
<dbReference type="RefSeq" id="WP_184249513.1">
    <property type="nucleotide sequence ID" value="NZ_BAAACU010000056.1"/>
</dbReference>
<dbReference type="Proteomes" id="UP000572212">
    <property type="component" value="Unassembled WGS sequence"/>
</dbReference>
<dbReference type="GO" id="GO:0016787">
    <property type="term" value="F:hydrolase activity"/>
    <property type="evidence" value="ECO:0007669"/>
    <property type="project" value="UniProtKB-KW"/>
</dbReference>
<keyword evidence="3" id="KW-1185">Reference proteome</keyword>
<evidence type="ECO:0000259" key="1">
    <source>
        <dbReference type="Pfam" id="PF12146"/>
    </source>
</evidence>
<dbReference type="InterPro" id="IPR029058">
    <property type="entry name" value="AB_hydrolase_fold"/>
</dbReference>
<name>A0A841RQX0_9BACI</name>